<dbReference type="EMBL" id="BAABRL010000013">
    <property type="protein sequence ID" value="GAA5497217.1"/>
    <property type="molecule type" value="Genomic_DNA"/>
</dbReference>
<name>A0ABP9V3I0_9BACT</name>
<keyword evidence="2" id="KW-1185">Reference proteome</keyword>
<proteinExistence type="predicted"/>
<protein>
    <submittedName>
        <fullName evidence="1">Uncharacterized protein</fullName>
    </submittedName>
</protein>
<accession>A0ABP9V3I0</accession>
<reference evidence="1 2" key="1">
    <citation type="submission" date="2024-02" db="EMBL/GenBank/DDBJ databases">
        <title>Rubritalea halochordaticola NBRC 107102.</title>
        <authorList>
            <person name="Ichikawa N."/>
            <person name="Katano-Makiyama Y."/>
            <person name="Hidaka K."/>
        </authorList>
    </citation>
    <scope>NUCLEOTIDE SEQUENCE [LARGE SCALE GENOMIC DNA]</scope>
    <source>
        <strain evidence="1 2">NBRC 107102</strain>
    </source>
</reference>
<dbReference type="PROSITE" id="PS51257">
    <property type="entry name" value="PROKAR_LIPOPROTEIN"/>
    <property type="match status" value="1"/>
</dbReference>
<comment type="caution">
    <text evidence="1">The sequence shown here is derived from an EMBL/GenBank/DDBJ whole genome shotgun (WGS) entry which is preliminary data.</text>
</comment>
<evidence type="ECO:0000313" key="2">
    <source>
        <dbReference type="Proteomes" id="UP001424741"/>
    </source>
</evidence>
<gene>
    <name evidence="1" type="ORF">Rhal01_03410</name>
</gene>
<dbReference type="Proteomes" id="UP001424741">
    <property type="component" value="Unassembled WGS sequence"/>
</dbReference>
<sequence length="173" mass="19935">MSHLYKYLWIGAVVLFSCKESEPIEFGEKTTRVLGKAPSKELIIELSVTEDSSLAYSFSQYFISREMYEAAYTWLVISQKMGKNIRESEINTCIQKIKINSESSYGAEANKLLFKPTLSEHDRYRSFFLSRMSYLNEEGKFTESDLNAILADAILYYLPDNVFRSEVNGILQL</sequence>
<evidence type="ECO:0000313" key="1">
    <source>
        <dbReference type="EMBL" id="GAA5497217.1"/>
    </source>
</evidence>
<organism evidence="1 2">
    <name type="scientific">Rubritalea halochordaticola</name>
    <dbReference type="NCBI Taxonomy" id="714537"/>
    <lineage>
        <taxon>Bacteria</taxon>
        <taxon>Pseudomonadati</taxon>
        <taxon>Verrucomicrobiota</taxon>
        <taxon>Verrucomicrobiia</taxon>
        <taxon>Verrucomicrobiales</taxon>
        <taxon>Rubritaleaceae</taxon>
        <taxon>Rubritalea</taxon>
    </lineage>
</organism>